<comment type="subcellular location">
    <subcellularLocation>
        <location evidence="1 11">Mitochondrion inner membrane</location>
        <topology evidence="1 11">Single-pass membrane protein</topology>
    </subcellularLocation>
</comment>
<evidence type="ECO:0000256" key="12">
    <source>
        <dbReference type="SAM" id="Coils"/>
    </source>
</evidence>
<dbReference type="GO" id="GO:0061617">
    <property type="term" value="C:MICOS complex"/>
    <property type="evidence" value="ECO:0007669"/>
    <property type="project" value="TreeGrafter"/>
</dbReference>
<dbReference type="AlphaFoldDB" id="A0A167R6J8"/>
<evidence type="ECO:0000256" key="3">
    <source>
        <dbReference type="ARBA" id="ARBA00018116"/>
    </source>
</evidence>
<dbReference type="PANTHER" id="PTHR15415:SF7">
    <property type="entry name" value="MICOS COMPLEX SUBUNIT MIC60"/>
    <property type="match status" value="1"/>
</dbReference>
<dbReference type="PANTHER" id="PTHR15415">
    <property type="entry name" value="MITOFILIN"/>
    <property type="match status" value="1"/>
</dbReference>
<keyword evidence="8 11" id="KW-0496">Mitochondrion</keyword>
<dbReference type="Proteomes" id="UP000076738">
    <property type="component" value="Unassembled WGS sequence"/>
</dbReference>
<evidence type="ECO:0000256" key="7">
    <source>
        <dbReference type="ARBA" id="ARBA00023054"/>
    </source>
</evidence>
<feature type="compositionally biased region" description="Pro residues" evidence="13">
    <location>
        <begin position="46"/>
        <end position="57"/>
    </location>
</feature>
<comment type="subunit">
    <text evidence="11">Component of the mitochondrial contact site and cristae organizing system (MICOS) complex.</text>
</comment>
<dbReference type="Pfam" id="PF09731">
    <property type="entry name" value="Mitofilin"/>
    <property type="match status" value="1"/>
</dbReference>
<dbReference type="SUPFAM" id="SSF55194">
    <property type="entry name" value="Ribosome recycling factor, RRF"/>
    <property type="match status" value="1"/>
</dbReference>
<dbReference type="InterPro" id="IPR019133">
    <property type="entry name" value="MIC60"/>
</dbReference>
<feature type="region of interest" description="Disordered" evidence="13">
    <location>
        <begin position="135"/>
        <end position="159"/>
    </location>
</feature>
<keyword evidence="4 11" id="KW-0812">Transmembrane</keyword>
<comment type="function">
    <text evidence="10">Component of the MICOS complex, a large protein complex of the mitochondrial inner membrane that plays crucial roles in the maintenance of crista junctions, inner membrane architecture, and formation of contact sites to the outer membrane. Plays a role in keeping cristae membranes connected to the inner boundary membrane. Also promotes protein import via the mitochondrial intermembrane space assembly (MIA) pathway.</text>
</comment>
<evidence type="ECO:0000256" key="13">
    <source>
        <dbReference type="SAM" id="MobiDB-lite"/>
    </source>
</evidence>
<keyword evidence="7 12" id="KW-0175">Coiled coil</keyword>
<feature type="compositionally biased region" description="Low complexity" evidence="13">
    <location>
        <begin position="22"/>
        <end position="33"/>
    </location>
</feature>
<feature type="compositionally biased region" description="Pro residues" evidence="13">
    <location>
        <begin position="352"/>
        <end position="368"/>
    </location>
</feature>
<feature type="transmembrane region" description="Helical" evidence="11">
    <location>
        <begin position="70"/>
        <end position="90"/>
    </location>
</feature>
<evidence type="ECO:0000256" key="9">
    <source>
        <dbReference type="ARBA" id="ARBA00023136"/>
    </source>
</evidence>
<proteinExistence type="inferred from homology"/>
<comment type="similarity">
    <text evidence="2 11">Belongs to the MICOS complex subunit Mic60 family.</text>
</comment>
<dbReference type="EMBL" id="KV417269">
    <property type="protein sequence ID" value="KZP00611.1"/>
    <property type="molecule type" value="Genomic_DNA"/>
</dbReference>
<evidence type="ECO:0000256" key="10">
    <source>
        <dbReference type="ARBA" id="ARBA00025571"/>
    </source>
</evidence>
<keyword evidence="6 11" id="KW-1133">Transmembrane helix</keyword>
<feature type="compositionally biased region" description="Basic residues" evidence="13">
    <location>
        <begin position="1"/>
        <end position="11"/>
    </location>
</feature>
<dbReference type="InterPro" id="IPR036191">
    <property type="entry name" value="RRF_sf"/>
</dbReference>
<name>A0A167R6J8_CALVF</name>
<keyword evidence="9 11" id="KW-0472">Membrane</keyword>
<evidence type="ECO:0000256" key="11">
    <source>
        <dbReference type="RuleBase" id="RU363000"/>
    </source>
</evidence>
<evidence type="ECO:0000256" key="6">
    <source>
        <dbReference type="ARBA" id="ARBA00022989"/>
    </source>
</evidence>
<keyword evidence="5 11" id="KW-0999">Mitochondrion inner membrane</keyword>
<gene>
    <name evidence="14" type="ORF">CALVIDRAFT_533614</name>
</gene>
<feature type="region of interest" description="Disordered" evidence="13">
    <location>
        <begin position="1"/>
        <end position="60"/>
    </location>
</feature>
<keyword evidence="15" id="KW-1185">Reference proteome</keyword>
<dbReference type="STRING" id="1330018.A0A167R6J8"/>
<feature type="compositionally biased region" description="Basic and acidic residues" evidence="13">
    <location>
        <begin position="262"/>
        <end position="274"/>
    </location>
</feature>
<evidence type="ECO:0000313" key="14">
    <source>
        <dbReference type="EMBL" id="KZP00611.1"/>
    </source>
</evidence>
<dbReference type="OrthoDB" id="10261039at2759"/>
<evidence type="ECO:0000313" key="15">
    <source>
        <dbReference type="Proteomes" id="UP000076738"/>
    </source>
</evidence>
<evidence type="ECO:0000256" key="5">
    <source>
        <dbReference type="ARBA" id="ARBA00022792"/>
    </source>
</evidence>
<dbReference type="GO" id="GO:0042407">
    <property type="term" value="P:cristae formation"/>
    <property type="evidence" value="ECO:0007669"/>
    <property type="project" value="TreeGrafter"/>
</dbReference>
<feature type="region of interest" description="Disordered" evidence="13">
    <location>
        <begin position="249"/>
        <end position="368"/>
    </location>
</feature>
<protein>
    <recommendedName>
        <fullName evidence="3 11">MICOS complex subunit MIC60</fullName>
    </recommendedName>
    <alternativeName>
        <fullName evidence="11">Mitofilin</fullName>
    </alternativeName>
</protein>
<evidence type="ECO:0000256" key="2">
    <source>
        <dbReference type="ARBA" id="ARBA00010877"/>
    </source>
</evidence>
<evidence type="ECO:0000256" key="1">
    <source>
        <dbReference type="ARBA" id="ARBA00004434"/>
    </source>
</evidence>
<organism evidence="14 15">
    <name type="scientific">Calocera viscosa (strain TUFC12733)</name>
    <dbReference type="NCBI Taxonomy" id="1330018"/>
    <lineage>
        <taxon>Eukaryota</taxon>
        <taxon>Fungi</taxon>
        <taxon>Dikarya</taxon>
        <taxon>Basidiomycota</taxon>
        <taxon>Agaricomycotina</taxon>
        <taxon>Dacrymycetes</taxon>
        <taxon>Dacrymycetales</taxon>
        <taxon>Dacrymycetaceae</taxon>
        <taxon>Calocera</taxon>
    </lineage>
</organism>
<reference evidence="14 15" key="1">
    <citation type="journal article" date="2016" name="Mol. Biol. Evol.">
        <title>Comparative Genomics of Early-Diverging Mushroom-Forming Fungi Provides Insights into the Origins of Lignocellulose Decay Capabilities.</title>
        <authorList>
            <person name="Nagy L.G."/>
            <person name="Riley R."/>
            <person name="Tritt A."/>
            <person name="Adam C."/>
            <person name="Daum C."/>
            <person name="Floudas D."/>
            <person name="Sun H."/>
            <person name="Yadav J.S."/>
            <person name="Pangilinan J."/>
            <person name="Larsson K.H."/>
            <person name="Matsuura K."/>
            <person name="Barry K."/>
            <person name="Labutti K."/>
            <person name="Kuo R."/>
            <person name="Ohm R.A."/>
            <person name="Bhattacharya S.S."/>
            <person name="Shirouzu T."/>
            <person name="Yoshinaga Y."/>
            <person name="Martin F.M."/>
            <person name="Grigoriev I.V."/>
            <person name="Hibbett D.S."/>
        </authorList>
    </citation>
    <scope>NUCLEOTIDE SEQUENCE [LARGE SCALE GENOMIC DNA]</scope>
    <source>
        <strain evidence="14 15">TUFC12733</strain>
    </source>
</reference>
<sequence>MAKSRAMLRRRYATEAPGSAKPTPSITPSSTTTIPPPSQPSSATTIPPPSQPAIPPPRPKKRRFGFFTRTAFYGSILTVVFYSVSTFFALRSDRWHDIFVESIPLGETIMDYFDEMELKAAASYIKSEVIRAATDPDRKANDAPKLSQIKDQRPTPEDDLNKRAAQLKERAQRKLESLAEATGTDVEELRRQAQAEIDRLSSTYGSLTTGAPRPGIVGRASSFASSMLHRHPKWSDPDIEKLVKEAETALRSRTPAASEARQIPKPEDALKVDKGAPNPPPPKPEPAPAPEHIYTGRLPLGFELPPGYRLPGKDDAPKVMPKAAEKPASGGPLVPTEPPSGPQNPLVYPASAPQPPRQPEAPPAPEPLPLVSTLISAELKSSEPVIAQLASTIDALSAQLSSTSNSTAISSARNVIDTAKIDLEQLAVRMEHVKEEERKELSKKLESTRDEWESKLRALEREAQEKIDKQEDDWKHAFEEEKQKLITGYKEKLQAELDTQSQLINERLKEEVIAQGIELQRRWIREIKIRVEQERGARLAKLENLSSSFKQLERLTLDNSAYLDENLRLHALNTGLRALQNAVDAPVRRPFRNELRVLRNLTAAKEDPVISATLDSLEASDVPDIGVEPYTDLATWFTTTVYPRVASVALVPDENAGVLEHLASSIISNFRFKRHGLVEGSDVLSTLARAEYYVGEKNLDHAARELNQLKGTAKVLLTDWLEAARKRLEVEQALEVVNTQTTLASLLVI</sequence>
<feature type="compositionally biased region" description="Pro residues" evidence="13">
    <location>
        <begin position="277"/>
        <end position="289"/>
    </location>
</feature>
<evidence type="ECO:0000256" key="4">
    <source>
        <dbReference type="ARBA" id="ARBA00022692"/>
    </source>
</evidence>
<feature type="coiled-coil region" evidence="12">
    <location>
        <begin position="416"/>
        <end position="510"/>
    </location>
</feature>
<evidence type="ECO:0000256" key="8">
    <source>
        <dbReference type="ARBA" id="ARBA00023128"/>
    </source>
</evidence>
<accession>A0A167R6J8</accession>